<evidence type="ECO:0000313" key="4">
    <source>
        <dbReference type="Proteomes" id="UP000033900"/>
    </source>
</evidence>
<dbReference type="Pfam" id="PF13193">
    <property type="entry name" value="AMP-binding_C"/>
    <property type="match status" value="1"/>
</dbReference>
<dbReference type="Pfam" id="PF00501">
    <property type="entry name" value="AMP-binding"/>
    <property type="match status" value="1"/>
</dbReference>
<protein>
    <submittedName>
        <fullName evidence="3">2-succinylbenzoate--CoA ligase</fullName>
        <ecNumber evidence="3">6.2.1.26</ecNumber>
    </submittedName>
</protein>
<dbReference type="InterPro" id="IPR045851">
    <property type="entry name" value="AMP-bd_C_sf"/>
</dbReference>
<dbReference type="InterPro" id="IPR042099">
    <property type="entry name" value="ANL_N_sf"/>
</dbReference>
<evidence type="ECO:0000313" key="3">
    <source>
        <dbReference type="EMBL" id="KJL47495.1"/>
    </source>
</evidence>
<dbReference type="Gene3D" id="3.40.50.12780">
    <property type="entry name" value="N-terminal domain of ligase-like"/>
    <property type="match status" value="1"/>
</dbReference>
<keyword evidence="4" id="KW-1185">Reference proteome</keyword>
<sequence>MSIELRPTDADDPEELRAALGRALDGGPALGFGMVGGEPESVPDGTAVVIATSGSTGIPKRVVLSGEALRAGAEATAARIGAGRWLLALPASYVAGLQVLVRSLLAGTEPAVLEQRFSADAFAMATLSMLRPTAGSGGGIPELYTSLVPAQLATLLGAADSDAVRSSLCAYRAILVGGQALPEPLRERAAELGVRLVRTYGSSETSGGCVYDGVPLDTAAVKAVDGELRIAGPMLADGYLGDPELTARVFERDEHGIRWYRTGDLGLVEDGIVRVHGRADNVIVSGGINISLDRVERIVRRVPGLTDAVVIPVADARWGEASVIVAPRGEALRRSEAEQLAHARDAVAEELGKPARPARLILVDELDTLPSGKPDREAIRRAVAELH</sequence>
<dbReference type="STRING" id="273678.RS84_02289"/>
<dbReference type="InterPro" id="IPR020845">
    <property type="entry name" value="AMP-binding_CS"/>
</dbReference>
<dbReference type="GO" id="GO:0008756">
    <property type="term" value="F:o-succinylbenzoate-CoA ligase activity"/>
    <property type="evidence" value="ECO:0007669"/>
    <property type="project" value="UniProtKB-EC"/>
</dbReference>
<dbReference type="SUPFAM" id="SSF56801">
    <property type="entry name" value="Acetyl-CoA synthetase-like"/>
    <property type="match status" value="1"/>
</dbReference>
<dbReference type="InterPro" id="IPR050237">
    <property type="entry name" value="ATP-dep_AMP-bd_enzyme"/>
</dbReference>
<dbReference type="EMBL" id="JYJB01000009">
    <property type="protein sequence ID" value="KJL47495.1"/>
    <property type="molecule type" value="Genomic_DNA"/>
</dbReference>
<dbReference type="InterPro" id="IPR025110">
    <property type="entry name" value="AMP-bd_C"/>
</dbReference>
<proteinExistence type="predicted"/>
<name>A0A0M2HRE4_9MICO</name>
<dbReference type="InterPro" id="IPR000873">
    <property type="entry name" value="AMP-dep_synth/lig_dom"/>
</dbReference>
<comment type="caution">
    <text evidence="3">The sequence shown here is derived from an EMBL/GenBank/DDBJ whole genome shotgun (WGS) entry which is preliminary data.</text>
</comment>
<accession>A0A0M2HRE4</accession>
<dbReference type="RefSeq" id="WP_082062150.1">
    <property type="nucleotide sequence ID" value="NZ_JYJB01000009.1"/>
</dbReference>
<gene>
    <name evidence="3" type="primary">menE</name>
    <name evidence="3" type="ORF">RS84_02289</name>
</gene>
<dbReference type="Proteomes" id="UP000033900">
    <property type="component" value="Unassembled WGS sequence"/>
</dbReference>
<organism evidence="3 4">
    <name type="scientific">Microbacterium hydrocarbonoxydans</name>
    <dbReference type="NCBI Taxonomy" id="273678"/>
    <lineage>
        <taxon>Bacteria</taxon>
        <taxon>Bacillati</taxon>
        <taxon>Actinomycetota</taxon>
        <taxon>Actinomycetes</taxon>
        <taxon>Micrococcales</taxon>
        <taxon>Microbacteriaceae</taxon>
        <taxon>Microbacterium</taxon>
    </lineage>
</organism>
<keyword evidence="3" id="KW-0436">Ligase</keyword>
<dbReference type="PANTHER" id="PTHR43767">
    <property type="entry name" value="LONG-CHAIN-FATTY-ACID--COA LIGASE"/>
    <property type="match status" value="1"/>
</dbReference>
<dbReference type="OrthoDB" id="9803968at2"/>
<evidence type="ECO:0000259" key="1">
    <source>
        <dbReference type="Pfam" id="PF00501"/>
    </source>
</evidence>
<dbReference type="EC" id="6.2.1.26" evidence="3"/>
<dbReference type="PANTHER" id="PTHR43767:SF1">
    <property type="entry name" value="NONRIBOSOMAL PEPTIDE SYNTHASE PES1 (EUROFUNG)-RELATED"/>
    <property type="match status" value="1"/>
</dbReference>
<dbReference type="PROSITE" id="PS00455">
    <property type="entry name" value="AMP_BINDING"/>
    <property type="match status" value="1"/>
</dbReference>
<dbReference type="AlphaFoldDB" id="A0A0M2HRE4"/>
<feature type="domain" description="AMP-binding enzyme C-terminal" evidence="2">
    <location>
        <begin position="295"/>
        <end position="373"/>
    </location>
</feature>
<dbReference type="Gene3D" id="3.30.300.30">
    <property type="match status" value="1"/>
</dbReference>
<reference evidence="3 4" key="1">
    <citation type="submission" date="2015-02" db="EMBL/GenBank/DDBJ databases">
        <title>Draft genome sequences of ten Microbacterium spp. with emphasis on heavy metal contaminated environments.</title>
        <authorList>
            <person name="Corretto E."/>
        </authorList>
    </citation>
    <scope>NUCLEOTIDE SEQUENCE [LARGE SCALE GENOMIC DNA]</scope>
    <source>
        <strain evidence="3 4">SA35</strain>
    </source>
</reference>
<evidence type="ECO:0000259" key="2">
    <source>
        <dbReference type="Pfam" id="PF13193"/>
    </source>
</evidence>
<dbReference type="PATRIC" id="fig|273678.4.peg.2291"/>
<feature type="domain" description="AMP-dependent synthetase/ligase" evidence="1">
    <location>
        <begin position="39"/>
        <end position="218"/>
    </location>
</feature>